<gene>
    <name evidence="2" type="ORF">DC53_20125</name>
</gene>
<accession>A0ABD3Y408</accession>
<dbReference type="RefSeq" id="WP_033032074.1">
    <property type="nucleotide sequence ID" value="NZ_JJNZ01000099.1"/>
</dbReference>
<sequence length="167" mass="19084">MDTTITIRKAESTDIPAIKMLWQFYQYHQSIFDLEDVGLDGCYDIDEGYLECVVRGEEDCIIYLVLVSNQIAGFATVEPTEIAGKEIPELADIFILPKYRKQGIAKFVIQNLMPVETNQWHVAVHLNDSLALKFWNSLFAKLNVVRVDKVDPPETEGYHEFVITNAQ</sequence>
<evidence type="ECO:0000313" key="2">
    <source>
        <dbReference type="EMBL" id="KDC48299.1"/>
    </source>
</evidence>
<feature type="domain" description="N-acetyltransferase" evidence="1">
    <location>
        <begin position="5"/>
        <end position="167"/>
    </location>
</feature>
<dbReference type="Pfam" id="PF00583">
    <property type="entry name" value="Acetyltransf_1"/>
    <property type="match status" value="1"/>
</dbReference>
<dbReference type="CDD" id="cd04301">
    <property type="entry name" value="NAT_SF"/>
    <property type="match status" value="1"/>
</dbReference>
<dbReference type="InterPro" id="IPR000182">
    <property type="entry name" value="GNAT_dom"/>
</dbReference>
<dbReference type="Proteomes" id="UP000027154">
    <property type="component" value="Unassembled WGS sequence"/>
</dbReference>
<dbReference type="Gene3D" id="3.40.630.30">
    <property type="match status" value="1"/>
</dbReference>
<organism evidence="2 3">
    <name type="scientific">Pseudoalteromonas fuliginea</name>
    <dbReference type="NCBI Taxonomy" id="1872678"/>
    <lineage>
        <taxon>Bacteria</taxon>
        <taxon>Pseudomonadati</taxon>
        <taxon>Pseudomonadota</taxon>
        <taxon>Gammaproteobacteria</taxon>
        <taxon>Alteromonadales</taxon>
        <taxon>Pseudoalteromonadaceae</taxon>
        <taxon>Pseudoalteromonas</taxon>
    </lineage>
</organism>
<dbReference type="InterPro" id="IPR016181">
    <property type="entry name" value="Acyl_CoA_acyltransferase"/>
</dbReference>
<evidence type="ECO:0000313" key="3">
    <source>
        <dbReference type="Proteomes" id="UP000027154"/>
    </source>
</evidence>
<protein>
    <submittedName>
        <fullName evidence="2">Histone acetyltransferase</fullName>
    </submittedName>
</protein>
<dbReference type="PROSITE" id="PS51186">
    <property type="entry name" value="GNAT"/>
    <property type="match status" value="1"/>
</dbReference>
<evidence type="ECO:0000259" key="1">
    <source>
        <dbReference type="PROSITE" id="PS51186"/>
    </source>
</evidence>
<dbReference type="AlphaFoldDB" id="A0ABD3Y408"/>
<dbReference type="SUPFAM" id="SSF55729">
    <property type="entry name" value="Acyl-CoA N-acyltransferases (Nat)"/>
    <property type="match status" value="1"/>
</dbReference>
<proteinExistence type="predicted"/>
<comment type="caution">
    <text evidence="2">The sequence shown here is derived from an EMBL/GenBank/DDBJ whole genome shotgun (WGS) entry which is preliminary data.</text>
</comment>
<name>A0ABD3Y408_9GAMM</name>
<reference evidence="2 3" key="1">
    <citation type="submission" date="2014-04" db="EMBL/GenBank/DDBJ databases">
        <title>Pseudoalteromonas galatheae sp. nov., isolated from a deep-sea polychaete near Canal Concepcion, Chile.</title>
        <authorList>
            <person name="Machado H.R."/>
            <person name="Gram L."/>
            <person name="Vynne N.G."/>
        </authorList>
    </citation>
    <scope>NUCLEOTIDE SEQUENCE [LARGE SCALE GENOMIC DNA]</scope>
    <source>
        <strain evidence="2 3">KMM216</strain>
    </source>
</reference>
<dbReference type="EMBL" id="JJNZ01000099">
    <property type="protein sequence ID" value="KDC48299.1"/>
    <property type="molecule type" value="Genomic_DNA"/>
</dbReference>